<evidence type="ECO:0000313" key="2">
    <source>
        <dbReference type="Proteomes" id="UP000008243"/>
    </source>
</evidence>
<dbReference type="Proteomes" id="UP000008243">
    <property type="component" value="Chromosome"/>
</dbReference>
<gene>
    <name evidence="1" type="ordered locus">HVO_1641</name>
</gene>
<organism evidence="1 2">
    <name type="scientific">Haloferax volcanii (strain ATCC 29605 / DSM 3757 / JCM 8879 / NBRC 14742 / NCIMB 2012 / VKM B-1768 / DS2)</name>
    <name type="common">Halobacterium volcanii</name>
    <dbReference type="NCBI Taxonomy" id="309800"/>
    <lineage>
        <taxon>Archaea</taxon>
        <taxon>Methanobacteriati</taxon>
        <taxon>Methanobacteriota</taxon>
        <taxon>Stenosarchaea group</taxon>
        <taxon>Halobacteria</taxon>
        <taxon>Halobacteriales</taxon>
        <taxon>Haloferacaceae</taxon>
        <taxon>Haloferax</taxon>
    </lineage>
</organism>
<name>D4GZ69_HALVD</name>
<dbReference type="eggNOG" id="arCOG15107">
    <property type="taxonomic scope" value="Archaea"/>
</dbReference>
<reference evidence="1 2" key="1">
    <citation type="journal article" date="2010" name="PLoS ONE">
        <title>The complete genome sequence of Haloferax volcanii DS2, a model archaeon.</title>
        <authorList>
            <person name="Hartman A.L."/>
            <person name="Norais C."/>
            <person name="Badger J.H."/>
            <person name="Delmas S."/>
            <person name="Haldenby S."/>
            <person name="Madupu R."/>
            <person name="Robinson J."/>
            <person name="Khouri H."/>
            <person name="Ren Q."/>
            <person name="Lowe T.M."/>
            <person name="Maupin-Furlow J."/>
            <person name="Pohlschroder M."/>
            <person name="Daniels C."/>
            <person name="Pfeiffer F."/>
            <person name="Allers T."/>
            <person name="Eisen J.A."/>
        </authorList>
    </citation>
    <scope>NUCLEOTIDE SEQUENCE [LARGE SCALE GENOMIC DNA]</scope>
    <source>
        <strain evidence="2">ATCC 29605 / DSM 3757 / JCM 8879 / NBRC 14742 / NCIMB 2012 / VKM B-1768 / DS2</strain>
    </source>
</reference>
<sequence length="76" mass="7456">MVTVRMNRTTVALAAAFGAVVLGLAILLVSEAVGASESFVVVGGIVALAGVGVLTGVVMRLPDPNEGEHGSGGDHA</sequence>
<accession>D4GZ69</accession>
<dbReference type="EnsemblBacteria" id="ADE03909">
    <property type="protein sequence ID" value="ADE03909"/>
    <property type="gene ID" value="HVO_1641"/>
</dbReference>
<keyword evidence="2" id="KW-1185">Reference proteome</keyword>
<dbReference type="AlphaFoldDB" id="D4GZ69"/>
<dbReference type="KEGG" id="hvo:HVO_1641"/>
<protein>
    <submittedName>
        <fullName evidence="1">Uncharacterized protein</fullName>
    </submittedName>
</protein>
<evidence type="ECO:0000313" key="1">
    <source>
        <dbReference type="EMBL" id="ADE03909.2"/>
    </source>
</evidence>
<dbReference type="EMBL" id="CP001956">
    <property type="protein sequence ID" value="ADE03909.2"/>
    <property type="molecule type" value="Genomic_DNA"/>
</dbReference>
<dbReference type="PaxDb" id="309800-C498_03565"/>
<proteinExistence type="predicted"/>